<name>A0A5C3KCF9_COPMA</name>
<feature type="signal peptide" evidence="1">
    <location>
        <begin position="1"/>
        <end position="25"/>
    </location>
</feature>
<accession>A0A5C3KCF9</accession>
<evidence type="ECO:0000313" key="3">
    <source>
        <dbReference type="Proteomes" id="UP000307440"/>
    </source>
</evidence>
<keyword evidence="1" id="KW-0732">Signal</keyword>
<gene>
    <name evidence="2" type="ORF">FA15DRAFT_628681</name>
</gene>
<sequence>MFYSAFTLFSTVITTLLLTTSPSFAAFTLPIKSGNDTVERNSAGTWCYYPSLNTSTPLDPACTGTKADFRSVMDLHLRQPRSINYYSASLSLLGSTEFPVISSPGKVYLCMSGQEDESGRYKTICEVAERDNDFGLVEGAEGNDGKVVCAVEIGQKNVTDGCYFPVGSQQEESGSLGRGLSLYDLTPPFLVILSLYFGCLS</sequence>
<evidence type="ECO:0000256" key="1">
    <source>
        <dbReference type="SAM" id="SignalP"/>
    </source>
</evidence>
<keyword evidence="3" id="KW-1185">Reference proteome</keyword>
<organism evidence="2 3">
    <name type="scientific">Coprinopsis marcescibilis</name>
    <name type="common">Agaric fungus</name>
    <name type="synonym">Psathyrella marcescibilis</name>
    <dbReference type="NCBI Taxonomy" id="230819"/>
    <lineage>
        <taxon>Eukaryota</taxon>
        <taxon>Fungi</taxon>
        <taxon>Dikarya</taxon>
        <taxon>Basidiomycota</taxon>
        <taxon>Agaricomycotina</taxon>
        <taxon>Agaricomycetes</taxon>
        <taxon>Agaricomycetidae</taxon>
        <taxon>Agaricales</taxon>
        <taxon>Agaricineae</taxon>
        <taxon>Psathyrellaceae</taxon>
        <taxon>Coprinopsis</taxon>
    </lineage>
</organism>
<dbReference type="OrthoDB" id="2951040at2759"/>
<feature type="chain" id="PRO_5022889706" evidence="1">
    <location>
        <begin position="26"/>
        <end position="201"/>
    </location>
</feature>
<reference evidence="2 3" key="1">
    <citation type="journal article" date="2019" name="Nat. Ecol. Evol.">
        <title>Megaphylogeny resolves global patterns of mushroom evolution.</title>
        <authorList>
            <person name="Varga T."/>
            <person name="Krizsan K."/>
            <person name="Foldi C."/>
            <person name="Dima B."/>
            <person name="Sanchez-Garcia M."/>
            <person name="Sanchez-Ramirez S."/>
            <person name="Szollosi G.J."/>
            <person name="Szarkandi J.G."/>
            <person name="Papp V."/>
            <person name="Albert L."/>
            <person name="Andreopoulos W."/>
            <person name="Angelini C."/>
            <person name="Antonin V."/>
            <person name="Barry K.W."/>
            <person name="Bougher N.L."/>
            <person name="Buchanan P."/>
            <person name="Buyck B."/>
            <person name="Bense V."/>
            <person name="Catcheside P."/>
            <person name="Chovatia M."/>
            <person name="Cooper J."/>
            <person name="Damon W."/>
            <person name="Desjardin D."/>
            <person name="Finy P."/>
            <person name="Geml J."/>
            <person name="Haridas S."/>
            <person name="Hughes K."/>
            <person name="Justo A."/>
            <person name="Karasinski D."/>
            <person name="Kautmanova I."/>
            <person name="Kiss B."/>
            <person name="Kocsube S."/>
            <person name="Kotiranta H."/>
            <person name="LaButti K.M."/>
            <person name="Lechner B.E."/>
            <person name="Liimatainen K."/>
            <person name="Lipzen A."/>
            <person name="Lukacs Z."/>
            <person name="Mihaltcheva S."/>
            <person name="Morgado L.N."/>
            <person name="Niskanen T."/>
            <person name="Noordeloos M.E."/>
            <person name="Ohm R.A."/>
            <person name="Ortiz-Santana B."/>
            <person name="Ovrebo C."/>
            <person name="Racz N."/>
            <person name="Riley R."/>
            <person name="Savchenko A."/>
            <person name="Shiryaev A."/>
            <person name="Soop K."/>
            <person name="Spirin V."/>
            <person name="Szebenyi C."/>
            <person name="Tomsovsky M."/>
            <person name="Tulloss R.E."/>
            <person name="Uehling J."/>
            <person name="Grigoriev I.V."/>
            <person name="Vagvolgyi C."/>
            <person name="Papp T."/>
            <person name="Martin F.M."/>
            <person name="Miettinen O."/>
            <person name="Hibbett D.S."/>
            <person name="Nagy L.G."/>
        </authorList>
    </citation>
    <scope>NUCLEOTIDE SEQUENCE [LARGE SCALE GENOMIC DNA]</scope>
    <source>
        <strain evidence="2 3">CBS 121175</strain>
    </source>
</reference>
<proteinExistence type="predicted"/>
<dbReference type="Proteomes" id="UP000307440">
    <property type="component" value="Unassembled WGS sequence"/>
</dbReference>
<dbReference type="EMBL" id="ML210485">
    <property type="protein sequence ID" value="TFK17614.1"/>
    <property type="molecule type" value="Genomic_DNA"/>
</dbReference>
<protein>
    <submittedName>
        <fullName evidence="2">Uncharacterized protein</fullName>
    </submittedName>
</protein>
<dbReference type="AlphaFoldDB" id="A0A5C3KCF9"/>
<evidence type="ECO:0000313" key="2">
    <source>
        <dbReference type="EMBL" id="TFK17614.1"/>
    </source>
</evidence>